<dbReference type="RefSeq" id="WP_100306460.1">
    <property type="nucleotide sequence ID" value="NZ_PGET01000001.1"/>
</dbReference>
<reference evidence="1 2" key="1">
    <citation type="submission" date="2017-11" db="EMBL/GenBank/DDBJ databases">
        <title>Understudied soil microbes with underappreciated capabilities: Untangling the Clostridium saccharolyticum group.</title>
        <authorList>
            <person name="Leschine S."/>
        </authorList>
    </citation>
    <scope>NUCLEOTIDE SEQUENCE [LARGE SCALE GENOMIC DNA]</scope>
    <source>
        <strain evidence="1 2">18A</strain>
    </source>
</reference>
<protein>
    <submittedName>
        <fullName evidence="1">Uncharacterized protein</fullName>
    </submittedName>
</protein>
<evidence type="ECO:0000313" key="2">
    <source>
        <dbReference type="Proteomes" id="UP000231092"/>
    </source>
</evidence>
<comment type="caution">
    <text evidence="1">The sequence shown here is derived from an EMBL/GenBank/DDBJ whole genome shotgun (WGS) entry which is preliminary data.</text>
</comment>
<gene>
    <name evidence="1" type="ORF">H171_3765</name>
</gene>
<accession>A0A2M8Z9P8</accession>
<dbReference type="EMBL" id="PGET01000001">
    <property type="protein sequence ID" value="PJJ30178.1"/>
    <property type="molecule type" value="Genomic_DNA"/>
</dbReference>
<organism evidence="1 2">
    <name type="scientific">[Clostridium] celerecrescens 18A</name>
    <dbReference type="NCBI Taxonomy" id="1286362"/>
    <lineage>
        <taxon>Bacteria</taxon>
        <taxon>Bacillati</taxon>
        <taxon>Bacillota</taxon>
        <taxon>Clostridia</taxon>
        <taxon>Lachnospirales</taxon>
        <taxon>Lachnospiraceae</taxon>
        <taxon>Lacrimispora</taxon>
    </lineage>
</organism>
<evidence type="ECO:0000313" key="1">
    <source>
        <dbReference type="EMBL" id="PJJ30178.1"/>
    </source>
</evidence>
<proteinExistence type="predicted"/>
<dbReference type="Proteomes" id="UP000231092">
    <property type="component" value="Unassembled WGS sequence"/>
</dbReference>
<sequence>MSTTIHKHIRESVLKTALLHQLRNGQKSPERTARNLEELLEKFSPIAAELFSYSDLVALIKSCTREECLDIIMHKLS</sequence>
<dbReference type="AlphaFoldDB" id="A0A2M8Z9P8"/>
<dbReference type="OrthoDB" id="2052191at2"/>
<name>A0A2M8Z9P8_9FIRM</name>